<evidence type="ECO:0000313" key="2">
    <source>
        <dbReference type="RefSeq" id="XP_075077164.1"/>
    </source>
</evidence>
<reference evidence="1" key="1">
    <citation type="journal article" date="2014" name="Nat. Commun.">
        <title>The tobacco genome sequence and its comparison with those of tomato and potato.</title>
        <authorList>
            <person name="Sierro N."/>
            <person name="Battey J.N."/>
            <person name="Ouadi S."/>
            <person name="Bakaher N."/>
            <person name="Bovet L."/>
            <person name="Willig A."/>
            <person name="Goepfert S."/>
            <person name="Peitsch M.C."/>
            <person name="Ivanov N.V."/>
        </authorList>
    </citation>
    <scope>NUCLEOTIDE SEQUENCE [LARGE SCALE GENOMIC DNA]</scope>
</reference>
<proteinExistence type="predicted"/>
<sequence length="176" mass="20507">MDVDIMIKRKNKVVRSRPSIRWGALTKDKSHVLEARLLALGTLRSSGIASGMWTMIANCIREAVREVLGVLKGYSGSHRGDWWWNVKVQGKVEKKKAAYQMLVESTYDEERRWNIDSYKESRRVVKEELGDKGGEKKLFRLAKARERTAHDLDQVRCIMDEEGRVLMEDTQIKQRW</sequence>
<name>A0AC58RWQ1_TOBAC</name>
<evidence type="ECO:0000313" key="1">
    <source>
        <dbReference type="Proteomes" id="UP000790787"/>
    </source>
</evidence>
<accession>A0AC58RWQ1</accession>
<gene>
    <name evidence="2" type="primary">LOC142163912</name>
</gene>
<dbReference type="RefSeq" id="XP_075077164.1">
    <property type="nucleotide sequence ID" value="XM_075221063.1"/>
</dbReference>
<reference evidence="2" key="2">
    <citation type="submission" date="2025-08" db="UniProtKB">
        <authorList>
            <consortium name="RefSeq"/>
        </authorList>
    </citation>
    <scope>IDENTIFICATION</scope>
    <source>
        <tissue evidence="2">Leaf</tissue>
    </source>
</reference>
<dbReference type="Proteomes" id="UP000790787">
    <property type="component" value="Chromosome 9"/>
</dbReference>
<organism evidence="1 2">
    <name type="scientific">Nicotiana tabacum</name>
    <name type="common">Common tobacco</name>
    <dbReference type="NCBI Taxonomy" id="4097"/>
    <lineage>
        <taxon>Eukaryota</taxon>
        <taxon>Viridiplantae</taxon>
        <taxon>Streptophyta</taxon>
        <taxon>Embryophyta</taxon>
        <taxon>Tracheophyta</taxon>
        <taxon>Spermatophyta</taxon>
        <taxon>Magnoliopsida</taxon>
        <taxon>eudicotyledons</taxon>
        <taxon>Gunneridae</taxon>
        <taxon>Pentapetalae</taxon>
        <taxon>asterids</taxon>
        <taxon>lamiids</taxon>
        <taxon>Solanales</taxon>
        <taxon>Solanaceae</taxon>
        <taxon>Nicotianoideae</taxon>
        <taxon>Nicotianeae</taxon>
        <taxon>Nicotiana</taxon>
    </lineage>
</organism>
<protein>
    <submittedName>
        <fullName evidence="2">Uncharacterized protein LOC142163912</fullName>
    </submittedName>
</protein>
<keyword evidence="1" id="KW-1185">Reference proteome</keyword>